<evidence type="ECO:0008006" key="4">
    <source>
        <dbReference type="Google" id="ProtNLM"/>
    </source>
</evidence>
<keyword evidence="3" id="KW-1185">Reference proteome</keyword>
<evidence type="ECO:0000313" key="3">
    <source>
        <dbReference type="Proteomes" id="UP001320154"/>
    </source>
</evidence>
<feature type="transmembrane region" description="Helical" evidence="1">
    <location>
        <begin position="12"/>
        <end position="28"/>
    </location>
</feature>
<keyword evidence="1" id="KW-1133">Transmembrane helix</keyword>
<feature type="transmembrane region" description="Helical" evidence="1">
    <location>
        <begin position="126"/>
        <end position="147"/>
    </location>
</feature>
<dbReference type="EMBL" id="JABFTQ010000003">
    <property type="protein sequence ID" value="MCE8046370.1"/>
    <property type="molecule type" value="Genomic_DNA"/>
</dbReference>
<feature type="transmembrane region" description="Helical" evidence="1">
    <location>
        <begin position="61"/>
        <end position="77"/>
    </location>
</feature>
<dbReference type="Proteomes" id="UP001320154">
    <property type="component" value="Unassembled WGS sequence"/>
</dbReference>
<feature type="transmembrane region" description="Helical" evidence="1">
    <location>
        <begin position="84"/>
        <end position="114"/>
    </location>
</feature>
<keyword evidence="1" id="KW-0812">Transmembrane</keyword>
<protein>
    <recommendedName>
        <fullName evidence="4">GGDEF domain-containing protein</fullName>
    </recommendedName>
</protein>
<sequence length="291" mass="33126">MQSKYKVGLMRLNLWAAALLLILLAYLAEPLSSALLLVLASVWLMVTASLLELSYRRPPTVPWQLLPSLLLAGLLLVEPERHALWLWVWPALLMLPQPGWVLALSCGLAGLTWWRLADLLGIEQTLFSGLVLLPLMLLGLARNRYLLPSRAGARQRMRLVPGLPLWSSQQLSADLRRERARCRREGVHGELMLLRMPRGKFWPMAQELCRLTHDFENCYRLDHRTLATLLLSRNDGQAKARRQALLKGLRPNAEVRFVALDQVSTLDDLTRHFAHHQPQPQPQPPTERPNG</sequence>
<evidence type="ECO:0000256" key="1">
    <source>
        <dbReference type="SAM" id="Phobius"/>
    </source>
</evidence>
<evidence type="ECO:0000313" key="2">
    <source>
        <dbReference type="EMBL" id="MCE8046370.1"/>
    </source>
</evidence>
<organism evidence="2 3">
    <name type="scientific">Billgrantia desiderata</name>
    <dbReference type="NCBI Taxonomy" id="52021"/>
    <lineage>
        <taxon>Bacteria</taxon>
        <taxon>Pseudomonadati</taxon>
        <taxon>Pseudomonadota</taxon>
        <taxon>Gammaproteobacteria</taxon>
        <taxon>Oceanospirillales</taxon>
        <taxon>Halomonadaceae</taxon>
        <taxon>Billgrantia</taxon>
    </lineage>
</organism>
<comment type="caution">
    <text evidence="2">The sequence shown here is derived from an EMBL/GenBank/DDBJ whole genome shotgun (WGS) entry which is preliminary data.</text>
</comment>
<reference evidence="2 3" key="1">
    <citation type="journal article" date="2021" name="Front. Microbiol.">
        <title>Aerobic Denitrification and Heterotrophic Sulfur Oxidation in the Genus Halomonas Revealed by Six Novel Species Characterizations and Genome-Based Analysis.</title>
        <authorList>
            <person name="Wang L."/>
            <person name="Shao Z."/>
        </authorList>
    </citation>
    <scope>NUCLEOTIDE SEQUENCE [LARGE SCALE GENOMIC DNA]</scope>
    <source>
        <strain evidence="2 3">MCCC 1A05748</strain>
    </source>
</reference>
<gene>
    <name evidence="2" type="ORF">HOP60_06430</name>
</gene>
<dbReference type="RefSeq" id="WP_234250159.1">
    <property type="nucleotide sequence ID" value="NZ_JABFTQ010000003.1"/>
</dbReference>
<name>A0ABS9B2Z1_9GAMM</name>
<accession>A0ABS9B2Z1</accession>
<proteinExistence type="predicted"/>
<keyword evidence="1" id="KW-0472">Membrane</keyword>